<evidence type="ECO:0000256" key="6">
    <source>
        <dbReference type="ARBA" id="ARBA00023136"/>
    </source>
</evidence>
<dbReference type="GO" id="GO:0005886">
    <property type="term" value="C:plasma membrane"/>
    <property type="evidence" value="ECO:0007669"/>
    <property type="project" value="UniProtKB-SubCell"/>
</dbReference>
<dbReference type="InterPro" id="IPR045275">
    <property type="entry name" value="MscS_archaea/bacteria_type"/>
</dbReference>
<dbReference type="Gene3D" id="1.10.287.1260">
    <property type="match status" value="1"/>
</dbReference>
<dbReference type="SUPFAM" id="SSF50182">
    <property type="entry name" value="Sm-like ribonucleoproteins"/>
    <property type="match status" value="1"/>
</dbReference>
<dbReference type="InterPro" id="IPR011066">
    <property type="entry name" value="MscS_channel_C_sf"/>
</dbReference>
<feature type="domain" description="Mechanosensitive ion channel MscS C-terminal" evidence="9">
    <location>
        <begin position="184"/>
        <end position="264"/>
    </location>
</feature>
<evidence type="ECO:0000259" key="8">
    <source>
        <dbReference type="Pfam" id="PF00924"/>
    </source>
</evidence>
<dbReference type="AlphaFoldDB" id="A0A8J7CCW3"/>
<dbReference type="EMBL" id="JACXWD010000020">
    <property type="protein sequence ID" value="MBD3868022.1"/>
    <property type="molecule type" value="Genomic_DNA"/>
</dbReference>
<comment type="subcellular location">
    <subcellularLocation>
        <location evidence="1">Cell membrane</location>
        <topology evidence="1">Multi-pass membrane protein</topology>
    </subcellularLocation>
</comment>
<evidence type="ECO:0000256" key="3">
    <source>
        <dbReference type="ARBA" id="ARBA00022475"/>
    </source>
</evidence>
<dbReference type="Pfam" id="PF05552">
    <property type="entry name" value="MS_channel_1st_1"/>
    <property type="match status" value="1"/>
</dbReference>
<dbReference type="PANTHER" id="PTHR30221">
    <property type="entry name" value="SMALL-CONDUCTANCE MECHANOSENSITIVE CHANNEL"/>
    <property type="match status" value="1"/>
</dbReference>
<feature type="domain" description="Mechanosensitive ion channel transmembrane helices 2/3" evidence="10">
    <location>
        <begin position="67"/>
        <end position="108"/>
    </location>
</feature>
<dbReference type="Pfam" id="PF21082">
    <property type="entry name" value="MS_channel_3rd"/>
    <property type="match status" value="1"/>
</dbReference>
<dbReference type="InterPro" id="IPR010920">
    <property type="entry name" value="LSM_dom_sf"/>
</dbReference>
<evidence type="ECO:0000259" key="10">
    <source>
        <dbReference type="Pfam" id="PF21088"/>
    </source>
</evidence>
<dbReference type="GO" id="GO:0008381">
    <property type="term" value="F:mechanosensitive monoatomic ion channel activity"/>
    <property type="evidence" value="ECO:0007669"/>
    <property type="project" value="InterPro"/>
</dbReference>
<dbReference type="Pfam" id="PF21088">
    <property type="entry name" value="MS_channel_1st"/>
    <property type="match status" value="1"/>
</dbReference>
<name>A0A8J7CCW3_9BACT</name>
<proteinExistence type="inferred from homology"/>
<feature type="transmembrane region" description="Helical" evidence="7">
    <location>
        <begin position="61"/>
        <end position="87"/>
    </location>
</feature>
<evidence type="ECO:0000256" key="5">
    <source>
        <dbReference type="ARBA" id="ARBA00022989"/>
    </source>
</evidence>
<evidence type="ECO:0000259" key="9">
    <source>
        <dbReference type="Pfam" id="PF21082"/>
    </source>
</evidence>
<dbReference type="SUPFAM" id="SSF82861">
    <property type="entry name" value="Mechanosensitive channel protein MscS (YggB), transmembrane region"/>
    <property type="match status" value="1"/>
</dbReference>
<sequence>MEANTGFQLSNLIDTLTQLVTQWGLKVIGALALLIIGMWVAKAIRASLRKALRRSEMDPTLIPFLSGIVYYLVLAVLITAVLSLFGIETTSLIAVLGAAGFAVGLAMQGTLSNFSAGVMLLVFRPFKVGDFIDAAGVTGNVHEIGIFSTTLNTPDNVRIIVPNSSVYGTTIKNFTTNDNRRNDLVIGISYKDDIGLAADTILAVLRADDRVLPDPAPLVAVAALADSSVSLNVRPWCSKEDYWPLRADLNREIKEKLEAAGCSIPYPQSDVHMHQVT</sequence>
<keyword evidence="4 7" id="KW-0812">Transmembrane</keyword>
<dbReference type="Gene3D" id="2.30.30.60">
    <property type="match status" value="1"/>
</dbReference>
<feature type="domain" description="Mechanosensitive ion channel MscS" evidence="8">
    <location>
        <begin position="110"/>
        <end position="175"/>
    </location>
</feature>
<dbReference type="PANTHER" id="PTHR30221:SF1">
    <property type="entry name" value="SMALL-CONDUCTANCE MECHANOSENSITIVE CHANNEL"/>
    <property type="match status" value="1"/>
</dbReference>
<dbReference type="SUPFAM" id="SSF82689">
    <property type="entry name" value="Mechanosensitive channel protein MscS (YggB), C-terminal domain"/>
    <property type="match status" value="1"/>
</dbReference>
<evidence type="ECO:0000256" key="1">
    <source>
        <dbReference type="ARBA" id="ARBA00004651"/>
    </source>
</evidence>
<organism evidence="11 12">
    <name type="scientific">Candidatus Polarisedimenticola svalbardensis</name>
    <dbReference type="NCBI Taxonomy" id="2886004"/>
    <lineage>
        <taxon>Bacteria</taxon>
        <taxon>Pseudomonadati</taxon>
        <taxon>Acidobacteriota</taxon>
        <taxon>Candidatus Polarisedimenticolia</taxon>
        <taxon>Candidatus Polarisedimenticolales</taxon>
        <taxon>Candidatus Polarisedimenticolaceae</taxon>
        <taxon>Candidatus Polarisedimenticola</taxon>
    </lineage>
</organism>
<evidence type="ECO:0000256" key="7">
    <source>
        <dbReference type="SAM" id="Phobius"/>
    </source>
</evidence>
<keyword evidence="6 7" id="KW-0472">Membrane</keyword>
<dbReference type="InterPro" id="IPR011014">
    <property type="entry name" value="MscS_channel_TM-2"/>
</dbReference>
<feature type="transmembrane region" description="Helical" evidence="7">
    <location>
        <begin position="20"/>
        <end position="41"/>
    </location>
</feature>
<evidence type="ECO:0000313" key="12">
    <source>
        <dbReference type="Proteomes" id="UP000648239"/>
    </source>
</evidence>
<dbReference type="Gene3D" id="3.30.70.100">
    <property type="match status" value="1"/>
</dbReference>
<dbReference type="InterPro" id="IPR023408">
    <property type="entry name" value="MscS_beta-dom_sf"/>
</dbReference>
<dbReference type="Proteomes" id="UP000648239">
    <property type="component" value="Unassembled WGS sequence"/>
</dbReference>
<evidence type="ECO:0000256" key="4">
    <source>
        <dbReference type="ARBA" id="ARBA00022692"/>
    </source>
</evidence>
<evidence type="ECO:0000256" key="2">
    <source>
        <dbReference type="ARBA" id="ARBA00008017"/>
    </source>
</evidence>
<gene>
    <name evidence="11" type="ORF">IFK94_07850</name>
</gene>
<comment type="caution">
    <text evidence="11">The sequence shown here is derived from an EMBL/GenBank/DDBJ whole genome shotgun (WGS) entry which is preliminary data.</text>
</comment>
<accession>A0A8J7CCW3</accession>
<dbReference type="InterPro" id="IPR006685">
    <property type="entry name" value="MscS_channel_2nd"/>
</dbReference>
<evidence type="ECO:0000313" key="11">
    <source>
        <dbReference type="EMBL" id="MBD3868022.1"/>
    </source>
</evidence>
<dbReference type="InterPro" id="IPR008910">
    <property type="entry name" value="MSC_TM_helix"/>
</dbReference>
<dbReference type="InterPro" id="IPR049278">
    <property type="entry name" value="MS_channel_C"/>
</dbReference>
<keyword evidence="3" id="KW-1003">Cell membrane</keyword>
<comment type="similarity">
    <text evidence="2">Belongs to the MscS (TC 1.A.23) family.</text>
</comment>
<dbReference type="Pfam" id="PF00924">
    <property type="entry name" value="MS_channel_2nd"/>
    <property type="match status" value="1"/>
</dbReference>
<protein>
    <submittedName>
        <fullName evidence="11">Mechanosensitive ion channel</fullName>
    </submittedName>
</protein>
<dbReference type="InterPro" id="IPR049142">
    <property type="entry name" value="MS_channel_1st"/>
</dbReference>
<keyword evidence="5 7" id="KW-1133">Transmembrane helix</keyword>
<reference evidence="11 12" key="1">
    <citation type="submission" date="2020-08" db="EMBL/GenBank/DDBJ databases">
        <title>Acidobacteriota in marine sediments use diverse sulfur dissimilation pathways.</title>
        <authorList>
            <person name="Wasmund K."/>
        </authorList>
    </citation>
    <scope>NUCLEOTIDE SEQUENCE [LARGE SCALE GENOMIC DNA]</scope>
    <source>
        <strain evidence="11">MAG AM4</strain>
    </source>
</reference>
<feature type="transmembrane region" description="Helical" evidence="7">
    <location>
        <begin position="93"/>
        <end position="123"/>
    </location>
</feature>